<reference evidence="2" key="1">
    <citation type="submission" date="2023-05" db="EMBL/GenBank/DDBJ databases">
        <title>Nepenthes gracilis genome sequencing.</title>
        <authorList>
            <person name="Fukushima K."/>
        </authorList>
    </citation>
    <scope>NUCLEOTIDE SEQUENCE</scope>
    <source>
        <strain evidence="2">SING2019-196</strain>
    </source>
</reference>
<dbReference type="EMBL" id="BSYO01000010">
    <property type="protein sequence ID" value="GMH10396.1"/>
    <property type="molecule type" value="Genomic_DNA"/>
</dbReference>
<dbReference type="Proteomes" id="UP001279734">
    <property type="component" value="Unassembled WGS sequence"/>
</dbReference>
<evidence type="ECO:0000313" key="3">
    <source>
        <dbReference type="Proteomes" id="UP001279734"/>
    </source>
</evidence>
<feature type="domain" description="PsbP C-terminal" evidence="1">
    <location>
        <begin position="100"/>
        <end position="179"/>
    </location>
</feature>
<organism evidence="2 3">
    <name type="scientific">Nepenthes gracilis</name>
    <name type="common">Slender pitcher plant</name>
    <dbReference type="NCBI Taxonomy" id="150966"/>
    <lineage>
        <taxon>Eukaryota</taxon>
        <taxon>Viridiplantae</taxon>
        <taxon>Streptophyta</taxon>
        <taxon>Embryophyta</taxon>
        <taxon>Tracheophyta</taxon>
        <taxon>Spermatophyta</taxon>
        <taxon>Magnoliopsida</taxon>
        <taxon>eudicotyledons</taxon>
        <taxon>Gunneridae</taxon>
        <taxon>Pentapetalae</taxon>
        <taxon>Caryophyllales</taxon>
        <taxon>Nepenthaceae</taxon>
        <taxon>Nepenthes</taxon>
    </lineage>
</organism>
<protein>
    <recommendedName>
        <fullName evidence="1">PsbP C-terminal domain-containing protein</fullName>
    </recommendedName>
</protein>
<dbReference type="SUPFAM" id="SSF55724">
    <property type="entry name" value="Mog1p/PsbP-like"/>
    <property type="match status" value="1"/>
</dbReference>
<proteinExistence type="predicted"/>
<dbReference type="GO" id="GO:0009654">
    <property type="term" value="C:photosystem II oxygen evolving complex"/>
    <property type="evidence" value="ECO:0007669"/>
    <property type="project" value="InterPro"/>
</dbReference>
<accession>A0AAD3XN40</accession>
<evidence type="ECO:0000313" key="2">
    <source>
        <dbReference type="EMBL" id="GMH10396.1"/>
    </source>
</evidence>
<dbReference type="Gene3D" id="3.40.1000.10">
    <property type="entry name" value="Mog1/PsbP, alpha/beta/alpha sandwich"/>
    <property type="match status" value="1"/>
</dbReference>
<dbReference type="AlphaFoldDB" id="A0AAD3XN40"/>
<gene>
    <name evidence="2" type="ORF">Nepgr_012237</name>
</gene>
<dbReference type="GO" id="GO:0005509">
    <property type="term" value="F:calcium ion binding"/>
    <property type="evidence" value="ECO:0007669"/>
    <property type="project" value="InterPro"/>
</dbReference>
<dbReference type="Pfam" id="PF01789">
    <property type="entry name" value="PsbP"/>
    <property type="match status" value="1"/>
</dbReference>
<name>A0AAD3XN40_NEPGR</name>
<sequence>METEEHQNQTAKELELASAREGAVMALFGICFSSSNHGPLMQIQRNIHFAKTHIPKAENADKSSPCSSISKRSLNLSVVTFILSVPFPAIPTAMAEQEVELQRYTDLREGFTLLIPSSYVKVNKAGATVLFEEMLRRTNSIRVVVNPVRLMSLRDFGSPQFVAETLIQAEKRKGLGKEAVVGSMGCGGGGGGGGGAVVGGRGDS</sequence>
<dbReference type="PANTHER" id="PTHR31407">
    <property type="match status" value="1"/>
</dbReference>
<dbReference type="InterPro" id="IPR016123">
    <property type="entry name" value="Mog1/PsbP_a/b/a-sand"/>
</dbReference>
<keyword evidence="3" id="KW-1185">Reference proteome</keyword>
<comment type="caution">
    <text evidence="2">The sequence shown here is derived from an EMBL/GenBank/DDBJ whole genome shotgun (WGS) entry which is preliminary data.</text>
</comment>
<dbReference type="GO" id="GO:0015979">
    <property type="term" value="P:photosynthesis"/>
    <property type="evidence" value="ECO:0007669"/>
    <property type="project" value="InterPro"/>
</dbReference>
<dbReference type="GO" id="GO:0019898">
    <property type="term" value="C:extrinsic component of membrane"/>
    <property type="evidence" value="ECO:0007669"/>
    <property type="project" value="InterPro"/>
</dbReference>
<evidence type="ECO:0000259" key="1">
    <source>
        <dbReference type="Pfam" id="PF01789"/>
    </source>
</evidence>
<dbReference type="PANTHER" id="PTHR31407:SF3">
    <property type="entry name" value="PSBP DOMAIN-CONTAINING PROTEIN 2, CHLOROPLASTIC"/>
    <property type="match status" value="1"/>
</dbReference>
<dbReference type="InterPro" id="IPR002683">
    <property type="entry name" value="PsbP_C"/>
</dbReference>